<organism evidence="1 2">
    <name type="scientific">Romanomermis culicivorax</name>
    <name type="common">Nematode worm</name>
    <dbReference type="NCBI Taxonomy" id="13658"/>
    <lineage>
        <taxon>Eukaryota</taxon>
        <taxon>Metazoa</taxon>
        <taxon>Ecdysozoa</taxon>
        <taxon>Nematoda</taxon>
        <taxon>Enoplea</taxon>
        <taxon>Dorylaimia</taxon>
        <taxon>Mermithida</taxon>
        <taxon>Mermithoidea</taxon>
        <taxon>Mermithidae</taxon>
        <taxon>Romanomermis</taxon>
    </lineage>
</organism>
<sequence length="71" mass="8491">MEKKDECEILCRRYVIQCYSAQNCIACVDCDYQNRKKYASGQLCLRLFQYFISNKMRARPKTSGLRLRIQQ</sequence>
<evidence type="ECO:0000313" key="1">
    <source>
        <dbReference type="Proteomes" id="UP000887565"/>
    </source>
</evidence>
<evidence type="ECO:0000313" key="2">
    <source>
        <dbReference type="WBParaSite" id="nRc.2.0.1.t04305-RA"/>
    </source>
</evidence>
<keyword evidence="1" id="KW-1185">Reference proteome</keyword>
<proteinExistence type="predicted"/>
<dbReference type="Proteomes" id="UP000887565">
    <property type="component" value="Unplaced"/>
</dbReference>
<reference evidence="2" key="1">
    <citation type="submission" date="2022-11" db="UniProtKB">
        <authorList>
            <consortium name="WormBaseParasite"/>
        </authorList>
    </citation>
    <scope>IDENTIFICATION</scope>
</reference>
<name>A0A915HSB0_ROMCU</name>
<protein>
    <submittedName>
        <fullName evidence="2">B box-type domain-containing protein</fullName>
    </submittedName>
</protein>
<dbReference type="AlphaFoldDB" id="A0A915HSB0"/>
<accession>A0A915HSB0</accession>
<dbReference type="WBParaSite" id="nRc.2.0.1.t04305-RA">
    <property type="protein sequence ID" value="nRc.2.0.1.t04305-RA"/>
    <property type="gene ID" value="nRc.2.0.1.g04305"/>
</dbReference>